<proteinExistence type="predicted"/>
<comment type="caution">
    <text evidence="1">The sequence shown here is derived from an EMBL/GenBank/DDBJ whole genome shotgun (WGS) entry which is preliminary data.</text>
</comment>
<keyword evidence="2" id="KW-1185">Reference proteome</keyword>
<organism evidence="1 2">
    <name type="scientific">Zizania palustris</name>
    <name type="common">Northern wild rice</name>
    <dbReference type="NCBI Taxonomy" id="103762"/>
    <lineage>
        <taxon>Eukaryota</taxon>
        <taxon>Viridiplantae</taxon>
        <taxon>Streptophyta</taxon>
        <taxon>Embryophyta</taxon>
        <taxon>Tracheophyta</taxon>
        <taxon>Spermatophyta</taxon>
        <taxon>Magnoliopsida</taxon>
        <taxon>Liliopsida</taxon>
        <taxon>Poales</taxon>
        <taxon>Poaceae</taxon>
        <taxon>BOP clade</taxon>
        <taxon>Oryzoideae</taxon>
        <taxon>Oryzeae</taxon>
        <taxon>Zizaniinae</taxon>
        <taxon>Zizania</taxon>
    </lineage>
</organism>
<protein>
    <submittedName>
        <fullName evidence="1">Uncharacterized protein</fullName>
    </submittedName>
</protein>
<evidence type="ECO:0000313" key="1">
    <source>
        <dbReference type="EMBL" id="KAG8089222.1"/>
    </source>
</evidence>
<dbReference type="AlphaFoldDB" id="A0A8J5WIZ8"/>
<reference evidence="1" key="2">
    <citation type="submission" date="2021-02" db="EMBL/GenBank/DDBJ databases">
        <authorList>
            <person name="Kimball J.A."/>
            <person name="Haas M.W."/>
            <person name="Macchietto M."/>
            <person name="Kono T."/>
            <person name="Duquette J."/>
            <person name="Shao M."/>
        </authorList>
    </citation>
    <scope>NUCLEOTIDE SEQUENCE</scope>
    <source>
        <tissue evidence="1">Fresh leaf tissue</tissue>
    </source>
</reference>
<name>A0A8J5WIZ8_ZIZPA</name>
<evidence type="ECO:0000313" key="2">
    <source>
        <dbReference type="Proteomes" id="UP000729402"/>
    </source>
</evidence>
<gene>
    <name evidence="1" type="ORF">GUJ93_ZPchr0011g27742</name>
</gene>
<dbReference type="EMBL" id="JAAALK010000081">
    <property type="protein sequence ID" value="KAG8089222.1"/>
    <property type="molecule type" value="Genomic_DNA"/>
</dbReference>
<reference evidence="1" key="1">
    <citation type="journal article" date="2021" name="bioRxiv">
        <title>Whole Genome Assembly and Annotation of Northern Wild Rice, Zizania palustris L., Supports a Whole Genome Duplication in the Zizania Genus.</title>
        <authorList>
            <person name="Haas M."/>
            <person name="Kono T."/>
            <person name="Macchietto M."/>
            <person name="Millas R."/>
            <person name="McGilp L."/>
            <person name="Shao M."/>
            <person name="Duquette J."/>
            <person name="Hirsch C.N."/>
            <person name="Kimball J."/>
        </authorList>
    </citation>
    <scope>NUCLEOTIDE SEQUENCE</scope>
    <source>
        <tissue evidence="1">Fresh leaf tissue</tissue>
    </source>
</reference>
<sequence length="87" mass="9411">MYTRLDLEAKHIDRHQASEVTMLLAQPSSSYVIVSVVAAADLAASSPEAACPRSRSWDRLTLVSSADFANPDMNTSICFIAVLALQN</sequence>
<dbReference type="Proteomes" id="UP000729402">
    <property type="component" value="Unassembled WGS sequence"/>
</dbReference>
<accession>A0A8J5WIZ8</accession>